<reference evidence="2 3" key="1">
    <citation type="submission" date="2019-05" db="EMBL/GenBank/DDBJ databases">
        <title>Mikania micrantha, genome provides insights into the molecular mechanism of rapid growth.</title>
        <authorList>
            <person name="Liu B."/>
        </authorList>
    </citation>
    <scope>NUCLEOTIDE SEQUENCE [LARGE SCALE GENOMIC DNA]</scope>
    <source>
        <strain evidence="2">NLD-2019</strain>
        <tissue evidence="2">Leaf</tissue>
    </source>
</reference>
<dbReference type="EMBL" id="SZYD01000014">
    <property type="protein sequence ID" value="KAD4178452.1"/>
    <property type="molecule type" value="Genomic_DNA"/>
</dbReference>
<evidence type="ECO:0000313" key="3">
    <source>
        <dbReference type="Proteomes" id="UP000326396"/>
    </source>
</evidence>
<feature type="region of interest" description="Disordered" evidence="1">
    <location>
        <begin position="1"/>
        <end position="35"/>
    </location>
</feature>
<evidence type="ECO:0000313" key="2">
    <source>
        <dbReference type="EMBL" id="KAD4178452.1"/>
    </source>
</evidence>
<gene>
    <name evidence="2" type="ORF">E3N88_27043</name>
</gene>
<dbReference type="Proteomes" id="UP000326396">
    <property type="component" value="Linkage Group LG4"/>
</dbReference>
<comment type="caution">
    <text evidence="2">The sequence shown here is derived from an EMBL/GenBank/DDBJ whole genome shotgun (WGS) entry which is preliminary data.</text>
</comment>
<proteinExistence type="predicted"/>
<accession>A0A5N6MYI8</accession>
<evidence type="ECO:0000256" key="1">
    <source>
        <dbReference type="SAM" id="MobiDB-lite"/>
    </source>
</evidence>
<name>A0A5N6MYI8_9ASTR</name>
<protein>
    <submittedName>
        <fullName evidence="2">Uncharacterized protein</fullName>
    </submittedName>
</protein>
<keyword evidence="3" id="KW-1185">Reference proteome</keyword>
<dbReference type="OrthoDB" id="1733382at2759"/>
<feature type="compositionally biased region" description="Basic residues" evidence="1">
    <location>
        <begin position="1"/>
        <end position="11"/>
    </location>
</feature>
<dbReference type="AlphaFoldDB" id="A0A5N6MYI8"/>
<sequence length="108" mass="12286">MWKQSHCRKGSKPLDKDLSSSSLHVSDADSEENIEEENLVWVDERANETWVKYDGYLVEKYGDERSNHPKFDEVLWSGAAAGNNKRKVYGLSCVNDSNAHGRQNPEVC</sequence>
<organism evidence="2 3">
    <name type="scientific">Mikania micrantha</name>
    <name type="common">bitter vine</name>
    <dbReference type="NCBI Taxonomy" id="192012"/>
    <lineage>
        <taxon>Eukaryota</taxon>
        <taxon>Viridiplantae</taxon>
        <taxon>Streptophyta</taxon>
        <taxon>Embryophyta</taxon>
        <taxon>Tracheophyta</taxon>
        <taxon>Spermatophyta</taxon>
        <taxon>Magnoliopsida</taxon>
        <taxon>eudicotyledons</taxon>
        <taxon>Gunneridae</taxon>
        <taxon>Pentapetalae</taxon>
        <taxon>asterids</taxon>
        <taxon>campanulids</taxon>
        <taxon>Asterales</taxon>
        <taxon>Asteraceae</taxon>
        <taxon>Asteroideae</taxon>
        <taxon>Heliantheae alliance</taxon>
        <taxon>Eupatorieae</taxon>
        <taxon>Mikania</taxon>
    </lineage>
</organism>